<dbReference type="InterPro" id="IPR007484">
    <property type="entry name" value="Peptidase_M28"/>
</dbReference>
<evidence type="ECO:0000313" key="6">
    <source>
        <dbReference type="Proteomes" id="UP001550739"/>
    </source>
</evidence>
<dbReference type="Pfam" id="PF04389">
    <property type="entry name" value="Peptidase_M28"/>
    <property type="match status" value="1"/>
</dbReference>
<sequence>MNASRRRAAATLAATALSIPLLLASTSPADARKDDPGKAAAKLSKTLVREASAKDAYKHLQKFQQLADSAGGDRVAGSPGHDASAAYVYKLLRKAGYRVSYQKFEFVYTQTQAEKISVLSPTPGDVQIKALTYTKSTPVGGITADLAAVPVDADGTTGCEAGDYAAGTYTGKIALIRRGGCSFAAKQEQAAAAGAIGAIIYNNIDAGYGPLSGTLSDPAAAKIPTGGISKADGERLAADAAEGPVTISFEIRQFQERRTTDNVIAETRGGDATDTVMLGAQLDTVPASPGINDDGSGSAGLLDVALKLAEKEKHPRNKVRFAWWSATESGLVGSDYYVAHLTPLEKQQLKLYLHFEMIASPNYGLFVLDGDGSDGANTQDVPQGSAPLEHDITEFLGRRGLPHAGTPFVSRFDYRAFVDAGIPSGGTFSGAEAIKTPAEAAKFGGTAGVAFDVNYQTAGDTIKNVNMTAFGINIDVIANAVGTYAHDLSSLRNPAPTVRTGSGHGGAPASAAGPTATM</sequence>
<dbReference type="InterPro" id="IPR045175">
    <property type="entry name" value="M28_fam"/>
</dbReference>
<feature type="domain" description="PA" evidence="3">
    <location>
        <begin position="143"/>
        <end position="236"/>
    </location>
</feature>
<keyword evidence="2" id="KW-0732">Signal</keyword>
<dbReference type="Proteomes" id="UP001550739">
    <property type="component" value="Unassembled WGS sequence"/>
</dbReference>
<dbReference type="Gene3D" id="3.50.30.30">
    <property type="match status" value="1"/>
</dbReference>
<protein>
    <submittedName>
        <fullName evidence="5">M28 family peptidase</fullName>
    </submittedName>
</protein>
<evidence type="ECO:0000256" key="1">
    <source>
        <dbReference type="SAM" id="MobiDB-lite"/>
    </source>
</evidence>
<keyword evidence="6" id="KW-1185">Reference proteome</keyword>
<dbReference type="InterPro" id="IPR046450">
    <property type="entry name" value="PA_dom_sf"/>
</dbReference>
<dbReference type="SUPFAM" id="SSF52025">
    <property type="entry name" value="PA domain"/>
    <property type="match status" value="1"/>
</dbReference>
<dbReference type="Gene3D" id="3.40.630.10">
    <property type="entry name" value="Zn peptidases"/>
    <property type="match status" value="1"/>
</dbReference>
<organism evidence="5 6">
    <name type="scientific">Streptomyces sp. 900129855</name>
    <dbReference type="NCBI Taxonomy" id="3155129"/>
    <lineage>
        <taxon>Bacteria</taxon>
        <taxon>Bacillati</taxon>
        <taxon>Actinomycetota</taxon>
        <taxon>Actinomycetes</taxon>
        <taxon>Kitasatosporales</taxon>
        <taxon>Streptomycetaceae</taxon>
        <taxon>Streptomyces</taxon>
    </lineage>
</organism>
<dbReference type="PANTHER" id="PTHR12147:SF26">
    <property type="entry name" value="PEPTIDASE M28 DOMAIN-CONTAINING PROTEIN"/>
    <property type="match status" value="1"/>
</dbReference>
<feature type="compositionally biased region" description="Low complexity" evidence="1">
    <location>
        <begin position="507"/>
        <end position="518"/>
    </location>
</feature>
<dbReference type="InterPro" id="IPR003137">
    <property type="entry name" value="PA_domain"/>
</dbReference>
<dbReference type="EMBL" id="JBEZVE010000015">
    <property type="protein sequence ID" value="MEU3784245.1"/>
    <property type="molecule type" value="Genomic_DNA"/>
</dbReference>
<evidence type="ECO:0000259" key="3">
    <source>
        <dbReference type="Pfam" id="PF02225"/>
    </source>
</evidence>
<evidence type="ECO:0000313" key="5">
    <source>
        <dbReference type="EMBL" id="MEU3784245.1"/>
    </source>
</evidence>
<dbReference type="InterPro" id="IPR006311">
    <property type="entry name" value="TAT_signal"/>
</dbReference>
<feature type="chain" id="PRO_5045768087" evidence="2">
    <location>
        <begin position="32"/>
        <end position="518"/>
    </location>
</feature>
<evidence type="ECO:0000259" key="4">
    <source>
        <dbReference type="Pfam" id="PF04389"/>
    </source>
</evidence>
<reference evidence="5 6" key="1">
    <citation type="submission" date="2024-06" db="EMBL/GenBank/DDBJ databases">
        <title>The Natural Products Discovery Center: Release of the First 8490 Sequenced Strains for Exploring Actinobacteria Biosynthetic Diversity.</title>
        <authorList>
            <person name="Kalkreuter E."/>
            <person name="Kautsar S.A."/>
            <person name="Yang D."/>
            <person name="Bader C.D."/>
            <person name="Teijaro C.N."/>
            <person name="Fluegel L."/>
            <person name="Davis C.M."/>
            <person name="Simpson J.R."/>
            <person name="Lauterbach L."/>
            <person name="Steele A.D."/>
            <person name="Gui C."/>
            <person name="Meng S."/>
            <person name="Li G."/>
            <person name="Viehrig K."/>
            <person name="Ye F."/>
            <person name="Su P."/>
            <person name="Kiefer A.F."/>
            <person name="Nichols A."/>
            <person name="Cepeda A.J."/>
            <person name="Yan W."/>
            <person name="Fan B."/>
            <person name="Jiang Y."/>
            <person name="Adhikari A."/>
            <person name="Zheng C.-J."/>
            <person name="Schuster L."/>
            <person name="Cowan T.M."/>
            <person name="Smanski M.J."/>
            <person name="Chevrette M.G."/>
            <person name="De Carvalho L.P.S."/>
            <person name="Shen B."/>
        </authorList>
    </citation>
    <scope>NUCLEOTIDE SEQUENCE [LARGE SCALE GENOMIC DNA]</scope>
    <source>
        <strain evidence="5 6">NPDC033843</strain>
    </source>
</reference>
<accession>A0ABV2ZQ98</accession>
<dbReference type="RefSeq" id="WP_334576644.1">
    <property type="nucleotide sequence ID" value="NZ_JBEZVE010000015.1"/>
</dbReference>
<feature type="region of interest" description="Disordered" evidence="1">
    <location>
        <begin position="495"/>
        <end position="518"/>
    </location>
</feature>
<dbReference type="PANTHER" id="PTHR12147">
    <property type="entry name" value="METALLOPEPTIDASE M28 FAMILY MEMBER"/>
    <property type="match status" value="1"/>
</dbReference>
<name>A0ABV2ZQ98_9ACTN</name>
<evidence type="ECO:0000256" key="2">
    <source>
        <dbReference type="SAM" id="SignalP"/>
    </source>
</evidence>
<feature type="domain" description="Peptidase M28" evidence="4">
    <location>
        <begin position="262"/>
        <end position="480"/>
    </location>
</feature>
<dbReference type="SUPFAM" id="SSF53187">
    <property type="entry name" value="Zn-dependent exopeptidases"/>
    <property type="match status" value="1"/>
</dbReference>
<comment type="caution">
    <text evidence="5">The sequence shown here is derived from an EMBL/GenBank/DDBJ whole genome shotgun (WGS) entry which is preliminary data.</text>
</comment>
<proteinExistence type="predicted"/>
<dbReference type="PROSITE" id="PS51318">
    <property type="entry name" value="TAT"/>
    <property type="match status" value="1"/>
</dbReference>
<dbReference type="Pfam" id="PF02225">
    <property type="entry name" value="PA"/>
    <property type="match status" value="1"/>
</dbReference>
<feature type="signal peptide" evidence="2">
    <location>
        <begin position="1"/>
        <end position="31"/>
    </location>
</feature>
<gene>
    <name evidence="5" type="ORF">AB0E89_27475</name>
</gene>